<dbReference type="GO" id="GO:0015937">
    <property type="term" value="P:coenzyme A biosynthetic process"/>
    <property type="evidence" value="ECO:0007669"/>
    <property type="project" value="UniProtKB-UniRule"/>
</dbReference>
<comment type="cofactor">
    <cofactor evidence="3">
        <name>FMN</name>
        <dbReference type="ChEBI" id="CHEBI:58210"/>
    </cofactor>
    <text evidence="3">Binds 1 FMN per subunit.</text>
</comment>
<feature type="region of interest" description="Phosphopantothenate--cysteine ligase" evidence="3">
    <location>
        <begin position="187"/>
        <end position="394"/>
    </location>
</feature>
<dbReference type="GO" id="GO:0010181">
    <property type="term" value="F:FMN binding"/>
    <property type="evidence" value="ECO:0007669"/>
    <property type="project" value="UniProtKB-UniRule"/>
</dbReference>
<comment type="function">
    <text evidence="3">Catalyzes two sequential steps in the biosynthesis of coenzyme A. In the first step cysteine is conjugated to 4'-phosphopantothenate to form 4-phosphopantothenoylcysteine. In the second step the latter compound is decarboxylated to form 4'-phosphopantotheine.</text>
</comment>
<sequence>MRPNIILGITGGIAAYKMAHVASSLTKEGYNVDVIMTESAKEFISPLTFQSLTHNSVESEMFTPPANRDVKHISLADRADLFLIGPATGNFIAKLAGGIGDDLLSTILMATRADVMIAPAMNVNMYNNPVVQKNLEILKDKGFIVLEPDSGYLACGYEGGGRLPEPDVLVAAVKDMLTPKDLSGKKLLITAGPTRETIDPVRFLSNRSTGRMGYAIAKRAKARGAEIVLISGPTELDPPEGVQLIDVKSAQEMAEAAVEYFPEVHAGIMAAAVSDYRPIEISEQKLKKSENDENLMIELTRTPDIINELNKIKGSQKLVGFAAESEALKVNARRKLLEKSLDLIIANNIADENVGFASRNNRVLILNEEFEYQVAIRDKKEIADIILDELKSFL</sequence>
<dbReference type="HAMAP" id="MF_02225">
    <property type="entry name" value="CoaBC"/>
    <property type="match status" value="1"/>
</dbReference>
<accession>A0A931ARK4</accession>
<dbReference type="InterPro" id="IPR036551">
    <property type="entry name" value="Flavin_trans-like"/>
</dbReference>
<dbReference type="EC" id="6.3.2.5" evidence="3"/>
<evidence type="ECO:0000256" key="3">
    <source>
        <dbReference type="HAMAP-Rule" id="MF_02225"/>
    </source>
</evidence>
<feature type="domain" description="Flavoprotein" evidence="5">
    <location>
        <begin position="4"/>
        <end position="176"/>
    </location>
</feature>
<dbReference type="InterPro" id="IPR005252">
    <property type="entry name" value="CoaBC"/>
</dbReference>
<dbReference type="InterPro" id="IPR035929">
    <property type="entry name" value="CoaB-like_sf"/>
</dbReference>
<evidence type="ECO:0000313" key="7">
    <source>
        <dbReference type="EMBL" id="MBF8436819.1"/>
    </source>
</evidence>
<comment type="catalytic activity">
    <reaction evidence="3 4">
        <text>(R)-4'-phosphopantothenate + L-cysteine + CTP = N-[(R)-4-phosphopantothenoyl]-L-cysteine + CMP + diphosphate + H(+)</text>
        <dbReference type="Rhea" id="RHEA:19397"/>
        <dbReference type="ChEBI" id="CHEBI:10986"/>
        <dbReference type="ChEBI" id="CHEBI:15378"/>
        <dbReference type="ChEBI" id="CHEBI:33019"/>
        <dbReference type="ChEBI" id="CHEBI:35235"/>
        <dbReference type="ChEBI" id="CHEBI:37563"/>
        <dbReference type="ChEBI" id="CHEBI:59458"/>
        <dbReference type="ChEBI" id="CHEBI:60377"/>
        <dbReference type="EC" id="6.3.2.5"/>
    </reaction>
</comment>
<comment type="pathway">
    <text evidence="3 4">Cofactor biosynthesis; coenzyme A biosynthesis; CoA from (R)-pantothenate: step 2/5.</text>
</comment>
<comment type="caution">
    <text evidence="3">Lacks conserved residue(s) required for the propagation of feature annotation.</text>
</comment>
<dbReference type="EMBL" id="JADPIE010000003">
    <property type="protein sequence ID" value="MBF8436819.1"/>
    <property type="molecule type" value="Genomic_DNA"/>
</dbReference>
<organism evidence="7 8">
    <name type="scientific">Halonatronomonas betaini</name>
    <dbReference type="NCBI Taxonomy" id="2778430"/>
    <lineage>
        <taxon>Bacteria</taxon>
        <taxon>Bacillati</taxon>
        <taxon>Bacillota</taxon>
        <taxon>Clostridia</taxon>
        <taxon>Halanaerobiales</taxon>
        <taxon>Halarsenatibacteraceae</taxon>
        <taxon>Halonatronomonas</taxon>
    </lineage>
</organism>
<comment type="catalytic activity">
    <reaction evidence="3 4">
        <text>N-[(R)-4-phosphopantothenoyl]-L-cysteine + H(+) = (R)-4'-phosphopantetheine + CO2</text>
        <dbReference type="Rhea" id="RHEA:16793"/>
        <dbReference type="ChEBI" id="CHEBI:15378"/>
        <dbReference type="ChEBI" id="CHEBI:16526"/>
        <dbReference type="ChEBI" id="CHEBI:59458"/>
        <dbReference type="ChEBI" id="CHEBI:61723"/>
        <dbReference type="EC" id="4.1.1.36"/>
    </reaction>
</comment>
<keyword evidence="3" id="KW-0511">Multifunctional enzyme</keyword>
<comment type="pathway">
    <text evidence="3 4">Cofactor biosynthesis; coenzyme A biosynthesis; CoA from (R)-pantothenate: step 3/5.</text>
</comment>
<feature type="binding site" evidence="3">
    <location>
        <begin position="303"/>
        <end position="306"/>
    </location>
    <ligand>
        <name>CTP</name>
        <dbReference type="ChEBI" id="CHEBI:37563"/>
    </ligand>
</feature>
<comment type="cofactor">
    <cofactor evidence="3">
        <name>Mg(2+)</name>
        <dbReference type="ChEBI" id="CHEBI:18420"/>
    </cofactor>
</comment>
<dbReference type="NCBIfam" id="TIGR00521">
    <property type="entry name" value="coaBC_dfp"/>
    <property type="match status" value="1"/>
</dbReference>
<dbReference type="GO" id="GO:0004633">
    <property type="term" value="F:phosphopantothenoylcysteine decarboxylase activity"/>
    <property type="evidence" value="ECO:0007669"/>
    <property type="project" value="UniProtKB-UniRule"/>
</dbReference>
<reference evidence="7" key="1">
    <citation type="submission" date="2020-11" db="EMBL/GenBank/DDBJ databases">
        <title>Halonatronomonas betainensis gen. nov., sp. nov. a novel haloalkaliphilic representative of the family Halanaerobiacae capable of betaine degradation.</title>
        <authorList>
            <person name="Boltyanskaya Y."/>
            <person name="Kevbrin V."/>
            <person name="Detkova E."/>
            <person name="Grouzdev D.S."/>
            <person name="Koziaeva V."/>
            <person name="Zhilina T."/>
        </authorList>
    </citation>
    <scope>NUCLEOTIDE SEQUENCE</scope>
    <source>
        <strain evidence="7">Z-7014</strain>
    </source>
</reference>
<dbReference type="EC" id="4.1.1.36" evidence="3"/>
<proteinExistence type="inferred from homology"/>
<dbReference type="AlphaFoldDB" id="A0A931ARK4"/>
<dbReference type="Proteomes" id="UP000621436">
    <property type="component" value="Unassembled WGS sequence"/>
</dbReference>
<dbReference type="GO" id="GO:0015941">
    <property type="term" value="P:pantothenate catabolic process"/>
    <property type="evidence" value="ECO:0007669"/>
    <property type="project" value="InterPro"/>
</dbReference>
<dbReference type="Gene3D" id="3.40.50.1950">
    <property type="entry name" value="Flavin prenyltransferase-like"/>
    <property type="match status" value="1"/>
</dbReference>
<keyword evidence="3 4" id="KW-0436">Ligase</keyword>
<dbReference type="Pfam" id="PF04127">
    <property type="entry name" value="DFP"/>
    <property type="match status" value="1"/>
</dbReference>
<feature type="binding site" evidence="3">
    <location>
        <position position="275"/>
    </location>
    <ligand>
        <name>CTP</name>
        <dbReference type="ChEBI" id="CHEBI:37563"/>
    </ligand>
</feature>
<dbReference type="GO" id="GO:0046872">
    <property type="term" value="F:metal ion binding"/>
    <property type="evidence" value="ECO:0007669"/>
    <property type="project" value="UniProtKB-KW"/>
</dbReference>
<evidence type="ECO:0000256" key="4">
    <source>
        <dbReference type="RuleBase" id="RU364078"/>
    </source>
</evidence>
<evidence type="ECO:0000256" key="2">
    <source>
        <dbReference type="ARBA" id="ARBA00023239"/>
    </source>
</evidence>
<feature type="active site" description="Proton donor" evidence="3">
    <location>
        <position position="155"/>
    </location>
</feature>
<keyword evidence="3" id="KW-0479">Metal-binding</keyword>
<feature type="binding site" evidence="3">
    <location>
        <position position="321"/>
    </location>
    <ligand>
        <name>CTP</name>
        <dbReference type="ChEBI" id="CHEBI:37563"/>
    </ligand>
</feature>
<dbReference type="GO" id="GO:0004632">
    <property type="term" value="F:phosphopantothenate--cysteine ligase activity"/>
    <property type="evidence" value="ECO:0007669"/>
    <property type="project" value="UniProtKB-UniRule"/>
</dbReference>
<dbReference type="InterPro" id="IPR007085">
    <property type="entry name" value="DNA/pantothenate-metab_flavo_C"/>
</dbReference>
<feature type="binding site" evidence="3">
    <location>
        <position position="335"/>
    </location>
    <ligand>
        <name>CTP</name>
        <dbReference type="ChEBI" id="CHEBI:37563"/>
    </ligand>
</feature>
<dbReference type="InterPro" id="IPR003382">
    <property type="entry name" value="Flavoprotein"/>
</dbReference>
<protein>
    <recommendedName>
        <fullName evidence="3">Coenzyme A biosynthesis bifunctional protein CoaBC</fullName>
    </recommendedName>
    <alternativeName>
        <fullName evidence="3">DNA/pantothenate metabolism flavoprotein</fullName>
    </alternativeName>
    <alternativeName>
        <fullName evidence="3">Phosphopantothenoylcysteine synthetase/decarboxylase</fullName>
        <shortName evidence="3">PPCS-PPCDC</shortName>
    </alternativeName>
    <domain>
        <recommendedName>
            <fullName evidence="3">Phosphopantothenoylcysteine decarboxylase</fullName>
            <shortName evidence="3">PPC decarboxylase</shortName>
            <shortName evidence="3">PPC-DC</shortName>
            <ecNumber evidence="3">4.1.1.36</ecNumber>
        </recommendedName>
        <alternativeName>
            <fullName evidence="3">CoaC</fullName>
        </alternativeName>
    </domain>
    <domain>
        <recommendedName>
            <fullName evidence="3">Phosphopantothenate--cysteine ligase</fullName>
            <ecNumber evidence="3">6.3.2.5</ecNumber>
        </recommendedName>
        <alternativeName>
            <fullName evidence="3">CoaB</fullName>
        </alternativeName>
        <alternativeName>
            <fullName evidence="3">Phosphopantothenoylcysteine synthetase</fullName>
            <shortName evidence="3">PPC synthetase</shortName>
            <shortName evidence="3">PPC-S</shortName>
        </alternativeName>
    </domain>
</protein>
<keyword evidence="3 4" id="KW-0288">FMN</keyword>
<feature type="binding site" evidence="3">
    <location>
        <position position="339"/>
    </location>
    <ligand>
        <name>CTP</name>
        <dbReference type="ChEBI" id="CHEBI:37563"/>
    </ligand>
</feature>
<comment type="similarity">
    <text evidence="3 4">In the N-terminal section; belongs to the HFCD (homo-oligomeric flavin containing Cys decarboxylase) superfamily.</text>
</comment>
<dbReference type="GO" id="GO:0071513">
    <property type="term" value="C:phosphopantothenoylcysteine decarboxylase complex"/>
    <property type="evidence" value="ECO:0007669"/>
    <property type="project" value="TreeGrafter"/>
</dbReference>
<dbReference type="SUPFAM" id="SSF102645">
    <property type="entry name" value="CoaB-like"/>
    <property type="match status" value="1"/>
</dbReference>
<feature type="binding site" evidence="3">
    <location>
        <position position="285"/>
    </location>
    <ligand>
        <name>CTP</name>
        <dbReference type="ChEBI" id="CHEBI:37563"/>
    </ligand>
</feature>
<dbReference type="PANTHER" id="PTHR14359:SF6">
    <property type="entry name" value="PHOSPHOPANTOTHENOYLCYSTEINE DECARBOXYLASE"/>
    <property type="match status" value="1"/>
</dbReference>
<keyword evidence="3" id="KW-0460">Magnesium</keyword>
<feature type="domain" description="DNA/pantothenate metabolism flavoprotein C-terminal" evidence="6">
    <location>
        <begin position="182"/>
        <end position="392"/>
    </location>
</feature>
<name>A0A931ARK4_9FIRM</name>
<feature type="region of interest" description="Phosphopantothenoylcysteine decarboxylase" evidence="3">
    <location>
        <begin position="1"/>
        <end position="186"/>
    </location>
</feature>
<evidence type="ECO:0000256" key="1">
    <source>
        <dbReference type="ARBA" id="ARBA00022793"/>
    </source>
</evidence>
<dbReference type="RefSeq" id="WP_270453736.1">
    <property type="nucleotide sequence ID" value="NZ_JADPIE010000003.1"/>
</dbReference>
<comment type="similarity">
    <text evidence="3 4">In the C-terminal section; belongs to the PPC synthetase family.</text>
</comment>
<keyword evidence="2 3" id="KW-0456">Lyase</keyword>
<dbReference type="SUPFAM" id="SSF52507">
    <property type="entry name" value="Homo-oligomeric flavin-containing Cys decarboxylases, HFCD"/>
    <property type="match status" value="1"/>
</dbReference>
<evidence type="ECO:0000313" key="8">
    <source>
        <dbReference type="Proteomes" id="UP000621436"/>
    </source>
</evidence>
<comment type="function">
    <text evidence="4">Catalyzes two steps in the biosynthesis of coenzyme A. In the first step cysteine is conjugated to 4'-phosphopantothenate to form 4-phosphopantothenoylcysteine, in the latter compound is decarboxylated to form 4'-phosphopantotheine.</text>
</comment>
<keyword evidence="3 4" id="KW-0285">Flavoprotein</keyword>
<evidence type="ECO:0000259" key="6">
    <source>
        <dbReference type="Pfam" id="PF04127"/>
    </source>
</evidence>
<keyword evidence="8" id="KW-1185">Reference proteome</keyword>
<comment type="caution">
    <text evidence="7">The sequence shown here is derived from an EMBL/GenBank/DDBJ whole genome shotgun (WGS) entry which is preliminary data.</text>
</comment>
<gene>
    <name evidence="3 7" type="primary">coaBC</name>
    <name evidence="7" type="ORF">I0Q91_07010</name>
</gene>
<evidence type="ECO:0000259" key="5">
    <source>
        <dbReference type="Pfam" id="PF02441"/>
    </source>
</evidence>
<dbReference type="Pfam" id="PF02441">
    <property type="entry name" value="Flavoprotein"/>
    <property type="match status" value="1"/>
</dbReference>
<keyword evidence="1 3" id="KW-0210">Decarboxylase</keyword>
<dbReference type="PANTHER" id="PTHR14359">
    <property type="entry name" value="HOMO-OLIGOMERIC FLAVIN CONTAINING CYS DECARBOXYLASE FAMILY"/>
    <property type="match status" value="1"/>
</dbReference>
<dbReference type="Gene3D" id="3.40.50.10300">
    <property type="entry name" value="CoaB-like"/>
    <property type="match status" value="1"/>
</dbReference>